<gene>
    <name evidence="2" type="ORF">CSW23_05345</name>
</gene>
<organism evidence="2 3">
    <name type="scientific">Thermus scotoductus</name>
    <dbReference type="NCBI Taxonomy" id="37636"/>
    <lineage>
        <taxon>Bacteria</taxon>
        <taxon>Thermotogati</taxon>
        <taxon>Deinococcota</taxon>
        <taxon>Deinococci</taxon>
        <taxon>Thermales</taxon>
        <taxon>Thermaceae</taxon>
        <taxon>Thermus</taxon>
    </lineage>
</organism>
<dbReference type="AlphaFoldDB" id="A0A430V4J2"/>
<dbReference type="Pfam" id="PF00004">
    <property type="entry name" value="AAA"/>
    <property type="match status" value="1"/>
</dbReference>
<dbReference type="SMART" id="SM00382">
    <property type="entry name" value="AAA"/>
    <property type="match status" value="1"/>
</dbReference>
<dbReference type="SUPFAM" id="SSF52540">
    <property type="entry name" value="P-loop containing nucleoside triphosphate hydrolases"/>
    <property type="match status" value="1"/>
</dbReference>
<proteinExistence type="predicted"/>
<comment type="caution">
    <text evidence="2">The sequence shown here is derived from an EMBL/GenBank/DDBJ whole genome shotgun (WGS) entry which is preliminary data.</text>
</comment>
<dbReference type="CDD" id="cd00009">
    <property type="entry name" value="AAA"/>
    <property type="match status" value="1"/>
</dbReference>
<dbReference type="InterPro" id="IPR003959">
    <property type="entry name" value="ATPase_AAA_core"/>
</dbReference>
<dbReference type="RefSeq" id="WP_126206597.1">
    <property type="nucleotide sequence ID" value="NZ_PEMN01000133.1"/>
</dbReference>
<sequence>MPSFKEQVLALYTSLIGDIPTLLWGPPGTGKTATVTYISQKLGWHLEVLIGATRDRTDFGGFPRLTPEGVVLEPFPWLSRILQATREGRTALLFLDELTSTPEDVRAPLLRVINERLAGDIPIPARIVAAANPEEQAVGGLPLEPPIANRLLHLEWHLSPEEWVRGMTEGWGFLYPPLPNPPAPHVLNQHLEEARNLVALYIRRNPAHAYNLPKGHEASRAWSSYRTWDMAARFLGTARALELPEEVQTLGVVGAVGKSGYALMSFLRDLDLPDPREVIRNPTLVPSRDDRAFATLHSVVSTLAHEWTKENFYGTCRVLNYIAEEGRADIAAPAAGRLIRLYGEARKARKPTWDFPQEFIRAFQHLLENMAKAM</sequence>
<evidence type="ECO:0000313" key="2">
    <source>
        <dbReference type="EMBL" id="RTI18105.1"/>
    </source>
</evidence>
<dbReference type="InterPro" id="IPR003593">
    <property type="entry name" value="AAA+_ATPase"/>
</dbReference>
<dbReference type="Proteomes" id="UP000288073">
    <property type="component" value="Unassembled WGS sequence"/>
</dbReference>
<dbReference type="GO" id="GO:0016887">
    <property type="term" value="F:ATP hydrolysis activity"/>
    <property type="evidence" value="ECO:0007669"/>
    <property type="project" value="InterPro"/>
</dbReference>
<reference evidence="2 3" key="1">
    <citation type="journal article" date="2019" name="Extremophiles">
        <title>Biogeography of thermophiles and predominance of Thermus scotoductus in domestic water heaters.</title>
        <authorList>
            <person name="Wilpiszeski R.L."/>
            <person name="Zhang Z."/>
            <person name="House C.H."/>
        </authorList>
    </citation>
    <scope>NUCLEOTIDE SEQUENCE [LARGE SCALE GENOMIC DNA]</scope>
    <source>
        <strain evidence="2 3">10_S10</strain>
    </source>
</reference>
<dbReference type="GO" id="GO:0005524">
    <property type="term" value="F:ATP binding"/>
    <property type="evidence" value="ECO:0007669"/>
    <property type="project" value="InterPro"/>
</dbReference>
<evidence type="ECO:0000313" key="3">
    <source>
        <dbReference type="Proteomes" id="UP000288073"/>
    </source>
</evidence>
<dbReference type="InterPro" id="IPR027417">
    <property type="entry name" value="P-loop_NTPase"/>
</dbReference>
<dbReference type="Gene3D" id="3.40.50.300">
    <property type="entry name" value="P-loop containing nucleotide triphosphate hydrolases"/>
    <property type="match status" value="1"/>
</dbReference>
<accession>A0A430V4J2</accession>
<name>A0A430V4J2_THESC</name>
<dbReference type="EMBL" id="PEMN01000133">
    <property type="protein sequence ID" value="RTI18105.1"/>
    <property type="molecule type" value="Genomic_DNA"/>
</dbReference>
<feature type="domain" description="AAA+ ATPase" evidence="1">
    <location>
        <begin position="17"/>
        <end position="161"/>
    </location>
</feature>
<evidence type="ECO:0000259" key="1">
    <source>
        <dbReference type="SMART" id="SM00382"/>
    </source>
</evidence>
<protein>
    <submittedName>
        <fullName evidence="2">ATPase</fullName>
    </submittedName>
</protein>